<feature type="binding site" evidence="12">
    <location>
        <position position="88"/>
    </location>
    <ligand>
        <name>Mg(2+)</name>
        <dbReference type="ChEBI" id="CHEBI:18420"/>
        <label>1</label>
        <note>catalytic</note>
    </ligand>
</feature>
<comment type="caution">
    <text evidence="13">The sequence shown here is derived from an EMBL/GenBank/DDBJ whole genome shotgun (WGS) entry which is preliminary data.</text>
</comment>
<comment type="pathway">
    <text evidence="2">Amino-acid biosynthesis; L-histidine biosynthesis; L-histidine from 5-phospho-alpha-D-ribose 1-diphosphate: step 8/9.</text>
</comment>
<dbReference type="InterPro" id="IPR000760">
    <property type="entry name" value="Inositol_monophosphatase-like"/>
</dbReference>
<dbReference type="Proteomes" id="UP000570514">
    <property type="component" value="Unassembled WGS sequence"/>
</dbReference>
<dbReference type="InterPro" id="IPR011809">
    <property type="entry name" value="His_9_proposed"/>
</dbReference>
<dbReference type="RefSeq" id="WP_167082712.1">
    <property type="nucleotide sequence ID" value="NZ_BAAADC010000001.1"/>
</dbReference>
<dbReference type="Gene3D" id="3.40.190.80">
    <property type="match status" value="1"/>
</dbReference>
<sequence length="263" mass="28212">MPSPADIALMHRLADAAGEVIRPYFRAKIDVIDKGAAKAEMFDPVTAADKGGEVAIRALLEAERPEDGILGEEFPAKPSSNGRTWVIDPVDGTRAFITGQTQWGTLIALNENGYPTLGVMDQPVTRERFMGTKDGAELHSPAGVTKLAVRPCESLSKAVLMTTHPWAYFDDAEQTAFRQLSNATMMSRFGGDCYAYGLLAMGFVDVIVEASLKAWDIQALIPIVEGAGGVITDWKGGPCAEGGRVVASGDKRVHEEALRYLAG</sequence>
<gene>
    <name evidence="13" type="ORF">FHS83_001859</name>
</gene>
<keyword evidence="9" id="KW-0368">Histidine biosynthesis</keyword>
<evidence type="ECO:0000256" key="10">
    <source>
        <dbReference type="ARBA" id="ARBA00049158"/>
    </source>
</evidence>
<evidence type="ECO:0000256" key="4">
    <source>
        <dbReference type="ARBA" id="ARBA00013085"/>
    </source>
</evidence>
<dbReference type="GO" id="GO:0046872">
    <property type="term" value="F:metal ion binding"/>
    <property type="evidence" value="ECO:0007669"/>
    <property type="project" value="UniProtKB-KW"/>
</dbReference>
<protein>
    <recommendedName>
        <fullName evidence="4 11">Histidinol-phosphatase</fullName>
        <ecNumber evidence="4 11">3.1.3.15</ecNumber>
    </recommendedName>
</protein>
<feature type="binding site" evidence="12">
    <location>
        <position position="216"/>
    </location>
    <ligand>
        <name>Mg(2+)</name>
        <dbReference type="ChEBI" id="CHEBI:18420"/>
        <label>1</label>
        <note>catalytic</note>
    </ligand>
</feature>
<dbReference type="EMBL" id="JAASRM010000001">
    <property type="protein sequence ID" value="NIK88541.1"/>
    <property type="molecule type" value="Genomic_DNA"/>
</dbReference>
<evidence type="ECO:0000256" key="9">
    <source>
        <dbReference type="ARBA" id="ARBA00023102"/>
    </source>
</evidence>
<feature type="binding site" evidence="12">
    <location>
        <position position="72"/>
    </location>
    <ligand>
        <name>Mg(2+)</name>
        <dbReference type="ChEBI" id="CHEBI:18420"/>
        <label>1</label>
        <note>catalytic</note>
    </ligand>
</feature>
<dbReference type="PROSITE" id="PS00629">
    <property type="entry name" value="IMP_1"/>
    <property type="match status" value="1"/>
</dbReference>
<dbReference type="AlphaFoldDB" id="A0A846MZL1"/>
<evidence type="ECO:0000256" key="12">
    <source>
        <dbReference type="PIRSR" id="PIRSR600760-2"/>
    </source>
</evidence>
<dbReference type="EC" id="3.1.3.15" evidence="4 11"/>
<evidence type="ECO:0000256" key="2">
    <source>
        <dbReference type="ARBA" id="ARBA00004970"/>
    </source>
</evidence>
<evidence type="ECO:0000256" key="7">
    <source>
        <dbReference type="ARBA" id="ARBA00022801"/>
    </source>
</evidence>
<dbReference type="SUPFAM" id="SSF56655">
    <property type="entry name" value="Carbohydrate phosphatase"/>
    <property type="match status" value="1"/>
</dbReference>
<dbReference type="NCBIfam" id="TIGR02067">
    <property type="entry name" value="his_9_HisN"/>
    <property type="match status" value="1"/>
</dbReference>
<evidence type="ECO:0000256" key="5">
    <source>
        <dbReference type="ARBA" id="ARBA00022605"/>
    </source>
</evidence>
<evidence type="ECO:0000256" key="1">
    <source>
        <dbReference type="ARBA" id="ARBA00001946"/>
    </source>
</evidence>
<evidence type="ECO:0000313" key="14">
    <source>
        <dbReference type="Proteomes" id="UP000570514"/>
    </source>
</evidence>
<proteinExistence type="inferred from homology"/>
<evidence type="ECO:0000256" key="3">
    <source>
        <dbReference type="ARBA" id="ARBA00009759"/>
    </source>
</evidence>
<dbReference type="PANTHER" id="PTHR43200:SF6">
    <property type="entry name" value="3'(2'),5'-BISPHOSPHATE NUCLEOTIDASE"/>
    <property type="match status" value="1"/>
</dbReference>
<feature type="binding site" evidence="12">
    <location>
        <position position="91"/>
    </location>
    <ligand>
        <name>Mg(2+)</name>
        <dbReference type="ChEBI" id="CHEBI:18420"/>
        <label>1</label>
        <note>catalytic</note>
    </ligand>
</feature>
<organism evidence="13 14">
    <name type="scientific">Rhizomicrobium palustre</name>
    <dbReference type="NCBI Taxonomy" id="189966"/>
    <lineage>
        <taxon>Bacteria</taxon>
        <taxon>Pseudomonadati</taxon>
        <taxon>Pseudomonadota</taxon>
        <taxon>Alphaproteobacteria</taxon>
        <taxon>Micropepsales</taxon>
        <taxon>Micropepsaceae</taxon>
        <taxon>Rhizomicrobium</taxon>
    </lineage>
</organism>
<dbReference type="InterPro" id="IPR020583">
    <property type="entry name" value="Inositol_monoP_metal-BS"/>
</dbReference>
<dbReference type="InterPro" id="IPR051090">
    <property type="entry name" value="Inositol_monoP_superfamily"/>
</dbReference>
<keyword evidence="5" id="KW-0028">Amino-acid biosynthesis</keyword>
<dbReference type="GO" id="GO:0000105">
    <property type="term" value="P:L-histidine biosynthetic process"/>
    <property type="evidence" value="ECO:0007669"/>
    <property type="project" value="UniProtKB-UniRule"/>
</dbReference>
<dbReference type="GO" id="GO:0004401">
    <property type="term" value="F:histidinol-phosphatase activity"/>
    <property type="evidence" value="ECO:0007669"/>
    <property type="project" value="UniProtKB-UniRule"/>
</dbReference>
<dbReference type="Gene3D" id="3.30.540.10">
    <property type="entry name" value="Fructose-1,6-Bisphosphatase, subunit A, domain 1"/>
    <property type="match status" value="1"/>
</dbReference>
<accession>A0A846MZL1</accession>
<evidence type="ECO:0000256" key="6">
    <source>
        <dbReference type="ARBA" id="ARBA00022723"/>
    </source>
</evidence>
<comment type="cofactor">
    <cofactor evidence="1 12">
        <name>Mg(2+)</name>
        <dbReference type="ChEBI" id="CHEBI:18420"/>
    </cofactor>
</comment>
<dbReference type="Pfam" id="PF00459">
    <property type="entry name" value="Inositol_P"/>
    <property type="match status" value="1"/>
</dbReference>
<name>A0A846MZL1_9PROT</name>
<keyword evidence="7 13" id="KW-0378">Hydrolase</keyword>
<evidence type="ECO:0000256" key="11">
    <source>
        <dbReference type="NCBIfam" id="TIGR02067"/>
    </source>
</evidence>
<keyword evidence="6 12" id="KW-0479">Metal-binding</keyword>
<evidence type="ECO:0000256" key="8">
    <source>
        <dbReference type="ARBA" id="ARBA00022842"/>
    </source>
</evidence>
<dbReference type="CDD" id="cd01641">
    <property type="entry name" value="Bacterial_IMPase_like_1"/>
    <property type="match status" value="1"/>
</dbReference>
<keyword evidence="8 12" id="KW-0460">Magnesium</keyword>
<evidence type="ECO:0000313" key="13">
    <source>
        <dbReference type="EMBL" id="NIK88541.1"/>
    </source>
</evidence>
<dbReference type="UniPathway" id="UPA00031">
    <property type="reaction ID" value="UER00013"/>
</dbReference>
<comment type="similarity">
    <text evidence="3">Belongs to the inositol monophosphatase superfamily.</text>
</comment>
<dbReference type="PANTHER" id="PTHR43200">
    <property type="entry name" value="PHOSPHATASE"/>
    <property type="match status" value="1"/>
</dbReference>
<comment type="catalytic activity">
    <reaction evidence="10">
        <text>L-histidinol phosphate + H2O = L-histidinol + phosphate</text>
        <dbReference type="Rhea" id="RHEA:14465"/>
        <dbReference type="ChEBI" id="CHEBI:15377"/>
        <dbReference type="ChEBI" id="CHEBI:43474"/>
        <dbReference type="ChEBI" id="CHEBI:57699"/>
        <dbReference type="ChEBI" id="CHEBI:57980"/>
        <dbReference type="EC" id="3.1.3.15"/>
    </reaction>
</comment>
<reference evidence="13 14" key="1">
    <citation type="submission" date="2020-03" db="EMBL/GenBank/DDBJ databases">
        <title>Genomic Encyclopedia of Type Strains, Phase IV (KMG-IV): sequencing the most valuable type-strain genomes for metagenomic binning, comparative biology and taxonomic classification.</title>
        <authorList>
            <person name="Goeker M."/>
        </authorList>
    </citation>
    <scope>NUCLEOTIDE SEQUENCE [LARGE SCALE GENOMIC DNA]</scope>
    <source>
        <strain evidence="13 14">DSM 19867</strain>
    </source>
</reference>
<dbReference type="PRINTS" id="PR00377">
    <property type="entry name" value="IMPHPHTASES"/>
</dbReference>
<keyword evidence="14" id="KW-1185">Reference proteome</keyword>